<proteinExistence type="predicted"/>
<evidence type="ECO:0000313" key="3">
    <source>
        <dbReference type="EMBL" id="RIB03073.1"/>
    </source>
</evidence>
<accession>A0A397TTF4</accession>
<dbReference type="AlphaFoldDB" id="A0A397TTF4"/>
<protein>
    <submittedName>
        <fullName evidence="2">Uncharacterized protein</fullName>
    </submittedName>
</protein>
<gene>
    <name evidence="3" type="ORF">C2G38_2123911</name>
    <name evidence="2" type="ORF">C2G38_2127984</name>
</gene>
<feature type="transmembrane region" description="Helical" evidence="1">
    <location>
        <begin position="33"/>
        <end position="50"/>
    </location>
</feature>
<organism evidence="2 4">
    <name type="scientific">Gigaspora rosea</name>
    <dbReference type="NCBI Taxonomy" id="44941"/>
    <lineage>
        <taxon>Eukaryota</taxon>
        <taxon>Fungi</taxon>
        <taxon>Fungi incertae sedis</taxon>
        <taxon>Mucoromycota</taxon>
        <taxon>Glomeromycotina</taxon>
        <taxon>Glomeromycetes</taxon>
        <taxon>Diversisporales</taxon>
        <taxon>Gigasporaceae</taxon>
        <taxon>Gigaspora</taxon>
    </lineage>
</organism>
<name>A0A397TTF4_9GLOM</name>
<keyword evidence="1" id="KW-1133">Transmembrane helix</keyword>
<evidence type="ECO:0000313" key="4">
    <source>
        <dbReference type="Proteomes" id="UP000266673"/>
    </source>
</evidence>
<sequence length="52" mass="6098">MVNGWDLTVSKIFKVSLSYLMTNHCILEKIQELMVKLAIFAIIIFVYPTMKY</sequence>
<dbReference type="EMBL" id="QKWP01003204">
    <property type="protein sequence ID" value="RIB01300.1"/>
    <property type="molecule type" value="Genomic_DNA"/>
</dbReference>
<dbReference type="Proteomes" id="UP000266673">
    <property type="component" value="Unassembled WGS sequence"/>
</dbReference>
<reference evidence="2 4" key="1">
    <citation type="submission" date="2018-06" db="EMBL/GenBank/DDBJ databases">
        <title>Comparative genomics reveals the genomic features of Rhizophagus irregularis, R. cerebriforme, R. diaphanum and Gigaspora rosea, and their symbiotic lifestyle signature.</title>
        <authorList>
            <person name="Morin E."/>
            <person name="San Clemente H."/>
            <person name="Chen E.C.H."/>
            <person name="De La Providencia I."/>
            <person name="Hainaut M."/>
            <person name="Kuo A."/>
            <person name="Kohler A."/>
            <person name="Murat C."/>
            <person name="Tang N."/>
            <person name="Roy S."/>
            <person name="Loubradou J."/>
            <person name="Henrissat B."/>
            <person name="Grigoriev I.V."/>
            <person name="Corradi N."/>
            <person name="Roux C."/>
            <person name="Martin F.M."/>
        </authorList>
    </citation>
    <scope>NUCLEOTIDE SEQUENCE [LARGE SCALE GENOMIC DNA]</scope>
    <source>
        <strain evidence="2 4">DAOM 194757</strain>
    </source>
</reference>
<evidence type="ECO:0000313" key="2">
    <source>
        <dbReference type="EMBL" id="RIB01300.1"/>
    </source>
</evidence>
<keyword evidence="1" id="KW-0812">Transmembrane</keyword>
<evidence type="ECO:0000256" key="1">
    <source>
        <dbReference type="SAM" id="Phobius"/>
    </source>
</evidence>
<keyword evidence="4" id="KW-1185">Reference proteome</keyword>
<keyword evidence="1" id="KW-0472">Membrane</keyword>
<comment type="caution">
    <text evidence="2">The sequence shown here is derived from an EMBL/GenBank/DDBJ whole genome shotgun (WGS) entry which is preliminary data.</text>
</comment>
<dbReference type="EMBL" id="QKWP01002514">
    <property type="protein sequence ID" value="RIB03073.1"/>
    <property type="molecule type" value="Genomic_DNA"/>
</dbReference>